<sequence>MKIKPILLCIIFASTGVNAATCLTTAEQKVVNKNYKNSLDSYDYVKVDCNNTKLKIVCSDLMNVKMLNTMIRMNVWDEENALKTEYTAQDLSKLQQRYANDYSKATCKKIKRDFFEAISWNGGWNY</sequence>
<feature type="chain" id="PRO_5017458032" description="DUF1311 domain-containing protein" evidence="1">
    <location>
        <begin position="20"/>
        <end position="126"/>
    </location>
</feature>
<feature type="signal peptide" evidence="1">
    <location>
        <begin position="1"/>
        <end position="19"/>
    </location>
</feature>
<proteinExistence type="predicted"/>
<dbReference type="Proteomes" id="UP000281084">
    <property type="component" value="Unassembled WGS sequence"/>
</dbReference>
<name>A0A3A8FNL7_9GAMM</name>
<dbReference type="RefSeq" id="WP_120368277.1">
    <property type="nucleotide sequence ID" value="NZ_RAXZ01000035.1"/>
</dbReference>
<gene>
    <name evidence="2" type="ORF">D7V64_15540</name>
</gene>
<evidence type="ECO:0008006" key="4">
    <source>
        <dbReference type="Google" id="ProtNLM"/>
    </source>
</evidence>
<organism evidence="2 3">
    <name type="scientific">Acinetobacter cumulans</name>
    <dbReference type="NCBI Taxonomy" id="2136182"/>
    <lineage>
        <taxon>Bacteria</taxon>
        <taxon>Pseudomonadati</taxon>
        <taxon>Pseudomonadota</taxon>
        <taxon>Gammaproteobacteria</taxon>
        <taxon>Moraxellales</taxon>
        <taxon>Moraxellaceae</taxon>
        <taxon>Acinetobacter</taxon>
    </lineage>
</organism>
<protein>
    <recommendedName>
        <fullName evidence="4">DUF1311 domain-containing protein</fullName>
    </recommendedName>
</protein>
<keyword evidence="1" id="KW-0732">Signal</keyword>
<reference evidence="2 3" key="1">
    <citation type="submission" date="2018-09" db="EMBL/GenBank/DDBJ databases">
        <title>The draft genome of Acinetobacter spp. strains.</title>
        <authorList>
            <person name="Qin J."/>
            <person name="Feng Y."/>
            <person name="Zong Z."/>
        </authorList>
    </citation>
    <scope>NUCLEOTIDE SEQUENCE [LARGE SCALE GENOMIC DNA]</scope>
    <source>
        <strain evidence="2 3">WCHAc060002</strain>
    </source>
</reference>
<evidence type="ECO:0000313" key="3">
    <source>
        <dbReference type="Proteomes" id="UP000281084"/>
    </source>
</evidence>
<dbReference type="AlphaFoldDB" id="A0A3A8FNL7"/>
<evidence type="ECO:0000313" key="2">
    <source>
        <dbReference type="EMBL" id="RKG48322.1"/>
    </source>
</evidence>
<comment type="caution">
    <text evidence="2">The sequence shown here is derived from an EMBL/GenBank/DDBJ whole genome shotgun (WGS) entry which is preliminary data.</text>
</comment>
<evidence type="ECO:0000256" key="1">
    <source>
        <dbReference type="SAM" id="SignalP"/>
    </source>
</evidence>
<accession>A0A3A8FNL7</accession>
<dbReference type="EMBL" id="RAXZ01000035">
    <property type="protein sequence ID" value="RKG48322.1"/>
    <property type="molecule type" value="Genomic_DNA"/>
</dbReference>